<dbReference type="SUPFAM" id="SSF56112">
    <property type="entry name" value="Protein kinase-like (PK-like)"/>
    <property type="match status" value="1"/>
</dbReference>
<keyword evidence="5" id="KW-1185">Reference proteome</keyword>
<keyword evidence="4" id="KW-0418">Kinase</keyword>
<evidence type="ECO:0000256" key="1">
    <source>
        <dbReference type="ARBA" id="ARBA00022741"/>
    </source>
</evidence>
<organism evidence="4 5">
    <name type="scientific">Trifolium medium</name>
    <dbReference type="NCBI Taxonomy" id="97028"/>
    <lineage>
        <taxon>Eukaryota</taxon>
        <taxon>Viridiplantae</taxon>
        <taxon>Streptophyta</taxon>
        <taxon>Embryophyta</taxon>
        <taxon>Tracheophyta</taxon>
        <taxon>Spermatophyta</taxon>
        <taxon>Magnoliopsida</taxon>
        <taxon>eudicotyledons</taxon>
        <taxon>Gunneridae</taxon>
        <taxon>Pentapetalae</taxon>
        <taxon>rosids</taxon>
        <taxon>fabids</taxon>
        <taxon>Fabales</taxon>
        <taxon>Fabaceae</taxon>
        <taxon>Papilionoideae</taxon>
        <taxon>50 kb inversion clade</taxon>
        <taxon>NPAAA clade</taxon>
        <taxon>Hologalegina</taxon>
        <taxon>IRL clade</taxon>
        <taxon>Trifolieae</taxon>
        <taxon>Trifolium</taxon>
    </lineage>
</organism>
<dbReference type="AlphaFoldDB" id="A0A392PPC8"/>
<dbReference type="Pfam" id="PF00069">
    <property type="entry name" value="Pkinase"/>
    <property type="match status" value="1"/>
</dbReference>
<feature type="domain" description="Protein kinase" evidence="3">
    <location>
        <begin position="1"/>
        <end position="64"/>
    </location>
</feature>
<dbReference type="PROSITE" id="PS50011">
    <property type="entry name" value="PROTEIN_KINASE_DOM"/>
    <property type="match status" value="1"/>
</dbReference>
<evidence type="ECO:0000256" key="2">
    <source>
        <dbReference type="ARBA" id="ARBA00022840"/>
    </source>
</evidence>
<dbReference type="InterPro" id="IPR000719">
    <property type="entry name" value="Prot_kinase_dom"/>
</dbReference>
<dbReference type="GO" id="GO:0005524">
    <property type="term" value="F:ATP binding"/>
    <property type="evidence" value="ECO:0007669"/>
    <property type="project" value="UniProtKB-KW"/>
</dbReference>
<comment type="caution">
    <text evidence="4">The sequence shown here is derived from an EMBL/GenBank/DDBJ whole genome shotgun (WGS) entry which is preliminary data.</text>
</comment>
<dbReference type="PANTHER" id="PTHR48012">
    <property type="entry name" value="STERILE20-LIKE KINASE, ISOFORM B-RELATED"/>
    <property type="match status" value="1"/>
</dbReference>
<feature type="non-terminal residue" evidence="4">
    <location>
        <position position="64"/>
    </location>
</feature>
<keyword evidence="1" id="KW-0547">Nucleotide-binding</keyword>
<dbReference type="GO" id="GO:0005737">
    <property type="term" value="C:cytoplasm"/>
    <property type="evidence" value="ECO:0007669"/>
    <property type="project" value="TreeGrafter"/>
</dbReference>
<keyword evidence="4" id="KW-0808">Transferase</keyword>
<evidence type="ECO:0000313" key="5">
    <source>
        <dbReference type="Proteomes" id="UP000265520"/>
    </source>
</evidence>
<dbReference type="InterPro" id="IPR011009">
    <property type="entry name" value="Kinase-like_dom_sf"/>
</dbReference>
<protein>
    <submittedName>
        <fullName evidence="4">Serine/threonine-protein kinase dst1-like</fullName>
    </submittedName>
</protein>
<dbReference type="GO" id="GO:0035556">
    <property type="term" value="P:intracellular signal transduction"/>
    <property type="evidence" value="ECO:0007669"/>
    <property type="project" value="TreeGrafter"/>
</dbReference>
<proteinExistence type="predicted"/>
<dbReference type="Gene3D" id="1.10.510.10">
    <property type="entry name" value="Transferase(Phosphotransferase) domain 1"/>
    <property type="match status" value="1"/>
</dbReference>
<evidence type="ECO:0000313" key="4">
    <source>
        <dbReference type="EMBL" id="MCI13146.1"/>
    </source>
</evidence>
<dbReference type="EMBL" id="LXQA010087081">
    <property type="protein sequence ID" value="MCI13146.1"/>
    <property type="molecule type" value="Genomic_DNA"/>
</dbReference>
<dbReference type="PANTHER" id="PTHR48012:SF18">
    <property type="entry name" value="HAPPYHOUR, ISOFORM A"/>
    <property type="match status" value="1"/>
</dbReference>
<dbReference type="GO" id="GO:0004674">
    <property type="term" value="F:protein serine/threonine kinase activity"/>
    <property type="evidence" value="ECO:0007669"/>
    <property type="project" value="TreeGrafter"/>
</dbReference>
<keyword evidence="2" id="KW-0067">ATP-binding</keyword>
<dbReference type="InterPro" id="IPR050629">
    <property type="entry name" value="STE20/SPS1-PAK"/>
</dbReference>
<sequence>MEYCGGGSVADLMNVTDEALDEGQIAYICREALKGLDYLHSIFKVHRDIKGGNILLTEQGDVKL</sequence>
<evidence type="ECO:0000259" key="3">
    <source>
        <dbReference type="PROSITE" id="PS50011"/>
    </source>
</evidence>
<dbReference type="Proteomes" id="UP000265520">
    <property type="component" value="Unassembled WGS sequence"/>
</dbReference>
<reference evidence="4 5" key="1">
    <citation type="journal article" date="2018" name="Front. Plant Sci.">
        <title>Red Clover (Trifolium pratense) and Zigzag Clover (T. medium) - A Picture of Genomic Similarities and Differences.</title>
        <authorList>
            <person name="Dluhosova J."/>
            <person name="Istvanek J."/>
            <person name="Nedelnik J."/>
            <person name="Repkova J."/>
        </authorList>
    </citation>
    <scope>NUCLEOTIDE SEQUENCE [LARGE SCALE GENOMIC DNA]</scope>
    <source>
        <strain evidence="5">cv. 10/8</strain>
        <tissue evidence="4">Leaf</tissue>
    </source>
</reference>
<accession>A0A392PPC8</accession>
<name>A0A392PPC8_9FABA</name>